<organism evidence="2 3">
    <name type="scientific">Toxocara canis</name>
    <name type="common">Canine roundworm</name>
    <dbReference type="NCBI Taxonomy" id="6265"/>
    <lineage>
        <taxon>Eukaryota</taxon>
        <taxon>Metazoa</taxon>
        <taxon>Ecdysozoa</taxon>
        <taxon>Nematoda</taxon>
        <taxon>Chromadorea</taxon>
        <taxon>Rhabditida</taxon>
        <taxon>Spirurina</taxon>
        <taxon>Ascaridomorpha</taxon>
        <taxon>Ascaridoidea</taxon>
        <taxon>Toxocaridae</taxon>
        <taxon>Toxocara</taxon>
    </lineage>
</organism>
<gene>
    <name evidence="1" type="ORF">TCNE_LOCUS10881</name>
</gene>
<dbReference type="EMBL" id="UYWY01020650">
    <property type="protein sequence ID" value="VDM42202.1"/>
    <property type="molecule type" value="Genomic_DNA"/>
</dbReference>
<proteinExistence type="predicted"/>
<sequence length="84" mass="9643">MYGLKDEESLHPIRIAAILYNRKLIDPCKYCPKYQPSCINCHDNKTENIASYGRNKRIVRKKKEDEAGCKSLDGSGILRTRQAD</sequence>
<dbReference type="WBParaSite" id="TCNE_0001088101-mRNA-1">
    <property type="protein sequence ID" value="TCNE_0001088101-mRNA-1"/>
    <property type="gene ID" value="TCNE_0001088101"/>
</dbReference>
<evidence type="ECO:0000313" key="3">
    <source>
        <dbReference type="WBParaSite" id="TCNE_0001088101-mRNA-1"/>
    </source>
</evidence>
<dbReference type="Proteomes" id="UP000050794">
    <property type="component" value="Unassembled WGS sequence"/>
</dbReference>
<reference evidence="3" key="1">
    <citation type="submission" date="2016-06" db="UniProtKB">
        <authorList>
            <consortium name="WormBaseParasite"/>
        </authorList>
    </citation>
    <scope>IDENTIFICATION</scope>
</reference>
<protein>
    <submittedName>
        <fullName evidence="3">Transposase</fullName>
    </submittedName>
</protein>
<evidence type="ECO:0000313" key="2">
    <source>
        <dbReference type="Proteomes" id="UP000050794"/>
    </source>
</evidence>
<name>A0A183UQW1_TOXCA</name>
<accession>A0A183UQW1</accession>
<dbReference type="AlphaFoldDB" id="A0A183UQW1"/>
<reference evidence="1 2" key="2">
    <citation type="submission" date="2018-11" db="EMBL/GenBank/DDBJ databases">
        <authorList>
            <consortium name="Pathogen Informatics"/>
        </authorList>
    </citation>
    <scope>NUCLEOTIDE SEQUENCE [LARGE SCALE GENOMIC DNA]</scope>
</reference>
<keyword evidence="2" id="KW-1185">Reference proteome</keyword>
<evidence type="ECO:0000313" key="1">
    <source>
        <dbReference type="EMBL" id="VDM42202.1"/>
    </source>
</evidence>